<evidence type="ECO:0000256" key="1">
    <source>
        <dbReference type="SAM" id="MobiDB-lite"/>
    </source>
</evidence>
<feature type="region of interest" description="Disordered" evidence="1">
    <location>
        <begin position="1"/>
        <end position="23"/>
    </location>
</feature>
<feature type="region of interest" description="Disordered" evidence="1">
    <location>
        <begin position="106"/>
        <end position="131"/>
    </location>
</feature>
<evidence type="ECO:0000313" key="2">
    <source>
        <dbReference type="EMBL" id="MPL82814.1"/>
    </source>
</evidence>
<feature type="compositionally biased region" description="Low complexity" evidence="1">
    <location>
        <begin position="106"/>
        <end position="116"/>
    </location>
</feature>
<dbReference type="AlphaFoldDB" id="A0A644UVB5"/>
<gene>
    <name evidence="2" type="ORF">SDC9_28763</name>
</gene>
<accession>A0A644UVB5</accession>
<comment type="caution">
    <text evidence="2">The sequence shown here is derived from an EMBL/GenBank/DDBJ whole genome shotgun (WGS) entry which is preliminary data.</text>
</comment>
<protein>
    <submittedName>
        <fullName evidence="2">Uncharacterized protein</fullName>
    </submittedName>
</protein>
<reference evidence="2" key="1">
    <citation type="submission" date="2019-08" db="EMBL/GenBank/DDBJ databases">
        <authorList>
            <person name="Kucharzyk K."/>
            <person name="Murdoch R.W."/>
            <person name="Higgins S."/>
            <person name="Loffler F."/>
        </authorList>
    </citation>
    <scope>NUCLEOTIDE SEQUENCE</scope>
</reference>
<name>A0A644UVB5_9ZZZZ</name>
<dbReference type="EMBL" id="VSSQ01000168">
    <property type="protein sequence ID" value="MPL82814.1"/>
    <property type="molecule type" value="Genomic_DNA"/>
</dbReference>
<proteinExistence type="predicted"/>
<sequence length="180" mass="19443">MRGGRSRKAGQGAGARASRRPQTCAVARVHQADAAAPHPQPIASCHFFALKSQDIVTAGRNHPALGMIGEKEPRHIASRQLQPHWRTKCRKLSSLLLCSPLSPPALRRPSRSLRPSRPNRPTPASTSDLIRGRGIAAAPGLSSVAQALRHGDRRPSLCASQWLPSGPRTCELVRQEGRTC</sequence>
<organism evidence="2">
    <name type="scientific">bioreactor metagenome</name>
    <dbReference type="NCBI Taxonomy" id="1076179"/>
    <lineage>
        <taxon>unclassified sequences</taxon>
        <taxon>metagenomes</taxon>
        <taxon>ecological metagenomes</taxon>
    </lineage>
</organism>